<keyword evidence="2" id="KW-0719">Serine esterase</keyword>
<dbReference type="AlphaFoldDB" id="A0A4Y2MM54"/>
<keyword evidence="4" id="KW-0325">Glycoprotein</keyword>
<keyword evidence="3" id="KW-0378">Hydrolase</keyword>
<keyword evidence="7" id="KW-1185">Reference proteome</keyword>
<dbReference type="GO" id="GO:0019695">
    <property type="term" value="P:choline metabolic process"/>
    <property type="evidence" value="ECO:0007669"/>
    <property type="project" value="TreeGrafter"/>
</dbReference>
<dbReference type="InterPro" id="IPR050654">
    <property type="entry name" value="AChE-related_enzymes"/>
</dbReference>
<evidence type="ECO:0000313" key="7">
    <source>
        <dbReference type="Proteomes" id="UP000499080"/>
    </source>
</evidence>
<evidence type="ECO:0000256" key="4">
    <source>
        <dbReference type="ARBA" id="ARBA00023180"/>
    </source>
</evidence>
<dbReference type="EMBL" id="BGPR01007615">
    <property type="protein sequence ID" value="GBN28225.1"/>
    <property type="molecule type" value="Genomic_DNA"/>
</dbReference>
<reference evidence="6 7" key="1">
    <citation type="journal article" date="2019" name="Sci. Rep.">
        <title>Orb-weaving spider Araneus ventricosus genome elucidates the spidroin gene catalogue.</title>
        <authorList>
            <person name="Kono N."/>
            <person name="Nakamura H."/>
            <person name="Ohtoshi R."/>
            <person name="Moran D.A.P."/>
            <person name="Shinohara A."/>
            <person name="Yoshida Y."/>
            <person name="Fujiwara M."/>
            <person name="Mori M."/>
            <person name="Tomita M."/>
            <person name="Arakawa K."/>
        </authorList>
    </citation>
    <scope>NUCLEOTIDE SEQUENCE [LARGE SCALE GENOMIC DNA]</scope>
</reference>
<dbReference type="Gene3D" id="3.40.50.1820">
    <property type="entry name" value="alpha/beta hydrolase"/>
    <property type="match status" value="1"/>
</dbReference>
<gene>
    <name evidence="6" type="primary">ACES_62</name>
    <name evidence="6" type="ORF">AVEN_198914_1</name>
</gene>
<dbReference type="Proteomes" id="UP000499080">
    <property type="component" value="Unassembled WGS sequence"/>
</dbReference>
<dbReference type="PANTHER" id="PTHR43918">
    <property type="entry name" value="ACETYLCHOLINESTERASE"/>
    <property type="match status" value="1"/>
</dbReference>
<evidence type="ECO:0000256" key="3">
    <source>
        <dbReference type="ARBA" id="ARBA00022801"/>
    </source>
</evidence>
<dbReference type="GO" id="GO:0005615">
    <property type="term" value="C:extracellular space"/>
    <property type="evidence" value="ECO:0007669"/>
    <property type="project" value="TreeGrafter"/>
</dbReference>
<evidence type="ECO:0000259" key="5">
    <source>
        <dbReference type="Pfam" id="PF00135"/>
    </source>
</evidence>
<dbReference type="OrthoDB" id="6430787at2759"/>
<evidence type="ECO:0000256" key="1">
    <source>
        <dbReference type="ARBA" id="ARBA00005964"/>
    </source>
</evidence>
<evidence type="ECO:0000256" key="2">
    <source>
        <dbReference type="ARBA" id="ARBA00022487"/>
    </source>
</evidence>
<dbReference type="InterPro" id="IPR002018">
    <property type="entry name" value="CarbesteraseB"/>
</dbReference>
<dbReference type="GO" id="GO:0006581">
    <property type="term" value="P:acetylcholine catabolic process"/>
    <property type="evidence" value="ECO:0007669"/>
    <property type="project" value="TreeGrafter"/>
</dbReference>
<dbReference type="PANTHER" id="PTHR43918:SF4">
    <property type="entry name" value="CARBOXYLIC ESTER HYDROLASE"/>
    <property type="match status" value="1"/>
</dbReference>
<dbReference type="InterPro" id="IPR029058">
    <property type="entry name" value="AB_hydrolase_fold"/>
</dbReference>
<protein>
    <submittedName>
        <fullName evidence="6">Acetylcholinesterase-1</fullName>
    </submittedName>
</protein>
<name>A0A4Y2MM54_ARAVE</name>
<proteinExistence type="inferred from homology"/>
<comment type="similarity">
    <text evidence="1">Belongs to the type-B carboxylesterase/lipase family.</text>
</comment>
<comment type="caution">
    <text evidence="6">The sequence shown here is derived from an EMBL/GenBank/DDBJ whole genome shotgun (WGS) entry which is preliminary data.</text>
</comment>
<organism evidence="6 7">
    <name type="scientific">Araneus ventricosus</name>
    <name type="common">Orbweaver spider</name>
    <name type="synonym">Epeira ventricosa</name>
    <dbReference type="NCBI Taxonomy" id="182803"/>
    <lineage>
        <taxon>Eukaryota</taxon>
        <taxon>Metazoa</taxon>
        <taxon>Ecdysozoa</taxon>
        <taxon>Arthropoda</taxon>
        <taxon>Chelicerata</taxon>
        <taxon>Arachnida</taxon>
        <taxon>Araneae</taxon>
        <taxon>Araneomorphae</taxon>
        <taxon>Entelegynae</taxon>
        <taxon>Araneoidea</taxon>
        <taxon>Araneidae</taxon>
        <taxon>Araneus</taxon>
    </lineage>
</organism>
<dbReference type="GO" id="GO:0005886">
    <property type="term" value="C:plasma membrane"/>
    <property type="evidence" value="ECO:0007669"/>
    <property type="project" value="TreeGrafter"/>
</dbReference>
<dbReference type="SUPFAM" id="SSF53474">
    <property type="entry name" value="alpha/beta-Hydrolases"/>
    <property type="match status" value="1"/>
</dbReference>
<dbReference type="Pfam" id="PF00135">
    <property type="entry name" value="COesterase"/>
    <property type="match status" value="1"/>
</dbReference>
<feature type="domain" description="Carboxylesterase type B" evidence="5">
    <location>
        <begin position="19"/>
        <end position="127"/>
    </location>
</feature>
<evidence type="ECO:0000313" key="6">
    <source>
        <dbReference type="EMBL" id="GBN28225.1"/>
    </source>
</evidence>
<accession>A0A4Y2MM54</accession>
<dbReference type="GO" id="GO:0003990">
    <property type="term" value="F:acetylcholinesterase activity"/>
    <property type="evidence" value="ECO:0007669"/>
    <property type="project" value="TreeGrafter"/>
</dbReference>
<sequence length="128" mass="14607">MGADFIREAFKDFPDPGSVVQHYLPNALPENGVSVRYQTYSSIGDMLLLCPGVYHAEKCTEKRGKVYYYLFTHRPSNSPFAPCMGEVHFDEVQFVFGSPLLYPFSYTQEEQLISQQMIEIWSSFTKGG</sequence>